<dbReference type="SUPFAM" id="SSF81901">
    <property type="entry name" value="HCP-like"/>
    <property type="match status" value="1"/>
</dbReference>
<dbReference type="PROSITE" id="PS51257">
    <property type="entry name" value="PROKAR_LIPOPROTEIN"/>
    <property type="match status" value="1"/>
</dbReference>
<dbReference type="Proteomes" id="UP000245535">
    <property type="component" value="Unassembled WGS sequence"/>
</dbReference>
<comment type="caution">
    <text evidence="2">The sequence shown here is derived from an EMBL/GenBank/DDBJ whole genome shotgun (WGS) entry which is preliminary data.</text>
</comment>
<dbReference type="SUPFAM" id="SSF48452">
    <property type="entry name" value="TPR-like"/>
    <property type="match status" value="1"/>
</dbReference>
<sequence>MNRVPFHLIIISFIAILMTGCKFYHDTAAHYNAHFLAEQRMTAIEDSMMMNINDDYIEVLQVLPSIDSTINKSYASGFDYIIEKASRPIKFHETSQWVDECYLLIGKARLYEEDYGNALNTFKFINAKTEDPNSRHGALIMLLWMYDEKDEKRNFDLIKQHINQVPEPFNSENTKMYHLVMANHYIKKRKYNFAVEHMAIATPLEKNKLKRTRYNYILAQLYEESGNNELAYKTYFKVIKGKANYLQEFSARISRMKLTTSADPALVEKADKYFDRQLKEEKNFELRDRIYFEMAAFELNQGELEKALNLYNESVQTNTSNPNLKGYAYLEMGKSYYYTLSDYPKAALYYDSAINVLPKTYYQYQEDSVLSSNLTELAKYTSEIEQQERLLNLYAMSDAQREVYLKKEIKLEKDDILKKIEYDIIRETKNKKPETTNELIVSKDESTAWYFYNSKSVVSGKTQFLRTWGNRALGDNWRRSSVIQRSSSQNTIVKTEEKKSKKEQKAEADLFANVKSLEDRLAEIPQTEESLTEIEVKLQEAFFNLEKVYLYRFKSITEAQSTAQNIFDRYPESEFGAEAAYILYLSCQKELSCDPSYYESILADLYPSSFYAKIVEDPDYVKNKNIAEREIIQRYEDAFKTYKAKDYKLANEKIEELVTIGQESSIIDKIRLLQVVIVGKTSIYFEPYMEALNGFITEFPESDLKPYAQALLDDISEDDLKKPRIPGRY</sequence>
<dbReference type="Gene3D" id="1.25.40.10">
    <property type="entry name" value="Tetratricopeptide repeat domain"/>
    <property type="match status" value="2"/>
</dbReference>
<dbReference type="SMART" id="SM00028">
    <property type="entry name" value="TPR"/>
    <property type="match status" value="3"/>
</dbReference>
<name>A0A315ZCV7_SEDFL</name>
<evidence type="ECO:0000313" key="2">
    <source>
        <dbReference type="EMBL" id="PWJ42939.1"/>
    </source>
</evidence>
<dbReference type="OrthoDB" id="1522549at2"/>
<gene>
    <name evidence="2" type="ORF">BC781_102486</name>
</gene>
<evidence type="ECO:0000256" key="1">
    <source>
        <dbReference type="PROSITE-ProRule" id="PRU00339"/>
    </source>
</evidence>
<dbReference type="AlphaFoldDB" id="A0A315ZCV7"/>
<dbReference type="PROSITE" id="PS50005">
    <property type="entry name" value="TPR"/>
    <property type="match status" value="1"/>
</dbReference>
<dbReference type="InterPro" id="IPR019734">
    <property type="entry name" value="TPR_rpt"/>
</dbReference>
<accession>A0A315ZCV7</accession>
<protein>
    <submittedName>
        <fullName evidence="2">Uncharacterized protein</fullName>
    </submittedName>
</protein>
<feature type="repeat" description="TPR" evidence="1">
    <location>
        <begin position="288"/>
        <end position="321"/>
    </location>
</feature>
<organism evidence="2 3">
    <name type="scientific">Sediminitomix flava</name>
    <dbReference type="NCBI Taxonomy" id="379075"/>
    <lineage>
        <taxon>Bacteria</taxon>
        <taxon>Pseudomonadati</taxon>
        <taxon>Bacteroidota</taxon>
        <taxon>Cytophagia</taxon>
        <taxon>Cytophagales</taxon>
        <taxon>Flammeovirgaceae</taxon>
        <taxon>Sediminitomix</taxon>
    </lineage>
</organism>
<reference evidence="2 3" key="1">
    <citation type="submission" date="2018-03" db="EMBL/GenBank/DDBJ databases">
        <title>Genomic Encyclopedia of Archaeal and Bacterial Type Strains, Phase II (KMG-II): from individual species to whole genera.</title>
        <authorList>
            <person name="Goeker M."/>
        </authorList>
    </citation>
    <scope>NUCLEOTIDE SEQUENCE [LARGE SCALE GENOMIC DNA]</scope>
    <source>
        <strain evidence="2 3">DSM 28229</strain>
    </source>
</reference>
<evidence type="ECO:0000313" key="3">
    <source>
        <dbReference type="Proteomes" id="UP000245535"/>
    </source>
</evidence>
<dbReference type="RefSeq" id="WP_146201665.1">
    <property type="nucleotide sequence ID" value="NZ_QGDO01000002.1"/>
</dbReference>
<keyword evidence="3" id="KW-1185">Reference proteome</keyword>
<proteinExistence type="predicted"/>
<dbReference type="InterPro" id="IPR011990">
    <property type="entry name" value="TPR-like_helical_dom_sf"/>
</dbReference>
<keyword evidence="1" id="KW-0802">TPR repeat</keyword>
<dbReference type="EMBL" id="QGDO01000002">
    <property type="protein sequence ID" value="PWJ42939.1"/>
    <property type="molecule type" value="Genomic_DNA"/>
</dbReference>